<name>A0A1D3RUU7_PLACE</name>
<evidence type="ECO:0000313" key="4">
    <source>
        <dbReference type="Proteomes" id="UP000195879"/>
    </source>
</evidence>
<proteinExistence type="predicted"/>
<gene>
    <name evidence="3" type="ORF">PCHDK_000180300</name>
</gene>
<evidence type="ECO:0000256" key="2">
    <source>
        <dbReference type="SAM" id="SignalP"/>
    </source>
</evidence>
<keyword evidence="1" id="KW-0472">Membrane</keyword>
<reference evidence="3 4" key="1">
    <citation type="submission" date="2016-08" db="EMBL/GenBank/DDBJ databases">
        <authorList>
            <consortium name="Pathogen Informatics"/>
        </authorList>
    </citation>
    <scope>NUCLEOTIDE SEQUENCE [LARGE SCALE GENOMIC DNA]</scope>
    <source>
        <strain evidence="3 4">DK</strain>
    </source>
</reference>
<accession>A0A1D3RUU7</accession>
<feature type="transmembrane region" description="Helical" evidence="1">
    <location>
        <begin position="761"/>
        <end position="784"/>
    </location>
</feature>
<sequence>MKWGLFIFSFIVCLNVVIGKENIRLNKLECQGIFINKENEEDLNILENNFNNSYYVIYKNVSDGIYNSNEHFNGLSIFFKNKKENYEHVKKSLYLSWLKRIYYSSIWKLNYLKKARQNNYFFTEHDKISTSTEGIEMYLSILEKNINGLYVSDKDMVKLYEGCTSFFEFDKVDKMKDWEVNKVERENKNKNNSSKKGFHKICKHCLSHKYMLLNWIDDEYLKKKQNEKSNNFSDKHREVEKFDEKGIWSFLHVSKTDLVKARFLFYIKKYFFKILEKKNKEIYKLFSSLIEMKILKDVNVSSFVEKKENGRGVVNHIFQISFNMYTKNYKTIDSLSFFFSKFSCKDKMNKTFFTNSFLNNNIYAYRYGENNYQISYFNRAYKVGIETGLYFLSFIYLNVSNFNWDALKKMDMHRNNSRSCNFLLHYELDNIPVLFRDNLFFKDDYAMYTSDKCELILNKGVTNVDIYKEIKNEGINKSTNTNIDIIYSKESALNVQACEGIVVEMFSNNIIVDPEKVNKGIDVTFTNTENHKDKSVHVISKYYHKRLSNNFEENKKNNSTRFSYDIPIGTRYVSTCYSDNIKYNTKENKDLCKNYDAVLISNGKLFLNCDNQNEANTNMMKNNNCSIYADVKNVYIYEEEDMISIHTLDYYIFMNEISFFPLCYNSTKDMKNHNADISNYSDDIDIKNFIYARIANNEINKKHKIFNFYKIYSNKKFDYDVIEINDLQEINTPTYFDIIYKKAYYSDVAYVYSMPRGNANYYYILCISSFVSISLIIFTFYLCYKFA</sequence>
<evidence type="ECO:0000313" key="3">
    <source>
        <dbReference type="EMBL" id="SCN59956.1"/>
    </source>
</evidence>
<dbReference type="AlphaFoldDB" id="A0A1D3RUU7"/>
<keyword evidence="2" id="KW-0732">Signal</keyword>
<keyword evidence="1" id="KW-0812">Transmembrane</keyword>
<feature type="signal peptide" evidence="2">
    <location>
        <begin position="1"/>
        <end position="19"/>
    </location>
</feature>
<dbReference type="EMBL" id="LT608202">
    <property type="protein sequence ID" value="SCN59956.1"/>
    <property type="molecule type" value="Genomic_DNA"/>
</dbReference>
<dbReference type="OrthoDB" id="377966at2759"/>
<protein>
    <submittedName>
        <fullName evidence="3">Uncharacterized protein</fullName>
    </submittedName>
</protein>
<feature type="chain" id="PRO_5008920386" evidence="2">
    <location>
        <begin position="20"/>
        <end position="787"/>
    </location>
</feature>
<organism evidence="3 4">
    <name type="scientific">Plasmodium chabaudi adami</name>
    <dbReference type="NCBI Taxonomy" id="5826"/>
    <lineage>
        <taxon>Eukaryota</taxon>
        <taxon>Sar</taxon>
        <taxon>Alveolata</taxon>
        <taxon>Apicomplexa</taxon>
        <taxon>Aconoidasida</taxon>
        <taxon>Haemosporida</taxon>
        <taxon>Plasmodiidae</taxon>
        <taxon>Plasmodium</taxon>
        <taxon>Plasmodium (Vinckeia)</taxon>
    </lineage>
</organism>
<keyword evidence="1" id="KW-1133">Transmembrane helix</keyword>
<evidence type="ECO:0000256" key="1">
    <source>
        <dbReference type="SAM" id="Phobius"/>
    </source>
</evidence>
<dbReference type="Proteomes" id="UP000195879">
    <property type="component" value="Chromosome 8"/>
</dbReference>